<organism evidence="1 2">
    <name type="scientific">Mariniphaga sediminis</name>
    <dbReference type="NCBI Taxonomy" id="1628158"/>
    <lineage>
        <taxon>Bacteria</taxon>
        <taxon>Pseudomonadati</taxon>
        <taxon>Bacteroidota</taxon>
        <taxon>Bacteroidia</taxon>
        <taxon>Marinilabiliales</taxon>
        <taxon>Prolixibacteraceae</taxon>
        <taxon>Mariniphaga</taxon>
    </lineage>
</organism>
<proteinExistence type="predicted"/>
<evidence type="ECO:0008006" key="3">
    <source>
        <dbReference type="Google" id="ProtNLM"/>
    </source>
</evidence>
<name>A0A399D4P3_9BACT</name>
<dbReference type="Proteomes" id="UP000266441">
    <property type="component" value="Unassembled WGS sequence"/>
</dbReference>
<comment type="caution">
    <text evidence="1">The sequence shown here is derived from an EMBL/GenBank/DDBJ whole genome shotgun (WGS) entry which is preliminary data.</text>
</comment>
<keyword evidence="2" id="KW-1185">Reference proteome</keyword>
<evidence type="ECO:0000313" key="1">
    <source>
        <dbReference type="EMBL" id="RIH66383.1"/>
    </source>
</evidence>
<sequence>MDLLLDTHVFLWYVDGNKELPEKIVKIINSTNYFWHHYLKNKEVVLRILTRRTTSFIRS</sequence>
<dbReference type="EMBL" id="QWET01000003">
    <property type="protein sequence ID" value="RIH66383.1"/>
    <property type="molecule type" value="Genomic_DNA"/>
</dbReference>
<dbReference type="AlphaFoldDB" id="A0A399D4P3"/>
<accession>A0A399D4P3</accession>
<protein>
    <recommendedName>
        <fullName evidence="3">PIN domain-containing protein</fullName>
    </recommendedName>
</protein>
<reference evidence="1 2" key="1">
    <citation type="journal article" date="2015" name="Int. J. Syst. Evol. Microbiol.">
        <title>Mariniphaga sediminis sp. nov., isolated from coastal sediment.</title>
        <authorList>
            <person name="Wang F.Q."/>
            <person name="Shen Q.Y."/>
            <person name="Chen G.J."/>
            <person name="Du Z.J."/>
        </authorList>
    </citation>
    <scope>NUCLEOTIDE SEQUENCE [LARGE SCALE GENOMIC DNA]</scope>
    <source>
        <strain evidence="1 2">SY21</strain>
    </source>
</reference>
<gene>
    <name evidence="1" type="ORF">D1164_05615</name>
</gene>
<evidence type="ECO:0000313" key="2">
    <source>
        <dbReference type="Proteomes" id="UP000266441"/>
    </source>
</evidence>